<organism evidence="5 6">
    <name type="scientific">Cystobacter fuscus</name>
    <dbReference type="NCBI Taxonomy" id="43"/>
    <lineage>
        <taxon>Bacteria</taxon>
        <taxon>Pseudomonadati</taxon>
        <taxon>Myxococcota</taxon>
        <taxon>Myxococcia</taxon>
        <taxon>Myxococcales</taxon>
        <taxon>Cystobacterineae</taxon>
        <taxon>Archangiaceae</taxon>
        <taxon>Cystobacter</taxon>
    </lineage>
</organism>
<dbReference type="EMBL" id="CP022098">
    <property type="protein sequence ID" value="ATB38522.1"/>
    <property type="molecule type" value="Genomic_DNA"/>
</dbReference>
<dbReference type="CDD" id="cd13444">
    <property type="entry name" value="CDI_toxin_EC869_like"/>
    <property type="match status" value="1"/>
</dbReference>
<name>A0A250J4T6_9BACT</name>
<evidence type="ECO:0000256" key="1">
    <source>
        <dbReference type="ARBA" id="ARBA00022737"/>
    </source>
</evidence>
<dbReference type="Proteomes" id="UP000217257">
    <property type="component" value="Chromosome"/>
</dbReference>
<protein>
    <submittedName>
        <fullName evidence="5">Uncharacterized protein</fullName>
    </submittedName>
</protein>
<feature type="domain" description="Teneurin-like YD-shell" evidence="4">
    <location>
        <begin position="533"/>
        <end position="824"/>
    </location>
</feature>
<dbReference type="InterPro" id="IPR011044">
    <property type="entry name" value="Quino_amine_DH_bsu"/>
</dbReference>
<gene>
    <name evidence="5" type="ORF">CYFUS_003957</name>
</gene>
<dbReference type="Pfam" id="PF13503">
    <property type="entry name" value="DUF4123"/>
    <property type="match status" value="1"/>
</dbReference>
<keyword evidence="1" id="KW-0677">Repeat</keyword>
<dbReference type="Gene3D" id="2.180.10.10">
    <property type="entry name" value="RHS repeat-associated core"/>
    <property type="match status" value="1"/>
</dbReference>
<dbReference type="PANTHER" id="PTHR32305:SF15">
    <property type="entry name" value="PROTEIN RHSA-RELATED"/>
    <property type="match status" value="1"/>
</dbReference>
<dbReference type="KEGG" id="cfus:CYFUS_003957"/>
<dbReference type="InterPro" id="IPR025391">
    <property type="entry name" value="DUF4123"/>
</dbReference>
<dbReference type="InterPro" id="IPR033799">
    <property type="entry name" value="CdiA_EC869-like"/>
</dbReference>
<reference evidence="5 6" key="1">
    <citation type="submission" date="2017-06" db="EMBL/GenBank/DDBJ databases">
        <title>Sequencing and comparative analysis of myxobacterial genomes.</title>
        <authorList>
            <person name="Rupp O."/>
            <person name="Goesmann A."/>
            <person name="Sogaard-Andersen L."/>
        </authorList>
    </citation>
    <scope>NUCLEOTIDE SEQUENCE [LARGE SCALE GENOMIC DNA]</scope>
    <source>
        <strain evidence="5 6">DSM 52655</strain>
    </source>
</reference>
<sequence length="1098" mass="122326">MPTPPVSSASWLNASAIGDDELLRESRRGSLFAVLDSCGSPEVLAQVSSLGIDRACCLYKGSAANNFAEQAPYLVQVDEERLRWILRDLSGRPWGIFVHAQAPFAEVFSHLRKFLTVDSPAGERWLFRYYDPRILRAFLPVCTVGELEDFFGQFAAFSVFSQAEGGQRFQRPSSGYLKAVSPWPVGKRFRMRESHVVAFQPLVNQHVPERLLKLLREQGHTVWRESSTGDLVGHDALNHQTRISFGPGFLPQKLVTPAGSIYGLENDSKGRLRTVVLPDGERFELGRDVRDRLISASHVGVSTYQFSYDEQDRLQSILHPDGIKEEWEYAEGGRVTEWRERSGAVRRYGYDAKGQLQCSIDPLGRRTLLDFDDQSNLASISYPDGSQEFFSYDPIERTAVMTGRDGKPVLRRLDERANIREICWADGTTVRLETDELGRLLAISNPHARTEYGYDASGRLEYERSGDTTVQHQYDEAGRLVASLAEPGPSTHYEYDADGKLLCVRAWGKTVSFEYTSTGRLERLRYGDSLQEEREYARGRRLTHARVTACSGHSLGEQRYLYDTCDRLVALFSREFETPWSERSFEYDRGGRLLAESVGQNGTVLRSVRYGHDANGNLIRDGDTLRKIGLMDEVVIHGRNPVTYDALGQATRVPGKKGDLGCQHGLDGTLQEVRANGVSWRFKYDALGRRIEATDGQRTWRYGWSGLQLIWEELVSSAEQPPLRREYLYLPGGNTPIAFHEAGRTFWLQQDTRGAVICAFDEEARLVWKASYDSFGQARVEVGEIRQPWRLAGQYEDEGTGLYYNLGRYYSPILKSYLSRDPFWFKHGATAYSYCDNDPWNRIDPYGQWAWIAAGAIIGAVVSGVMAASEGKSPLEIAAAALEGAVVGAAFAVNPWLGAGAMMAADVLHQGLENGWSNVCIACAAAKALITLAGGWILGRLAGFIGRGIVRSVGSTKLASTIGSWLPRWALRPWGLPKSLRGYLIEGHLGGKLPYGFPVIDKFSRGVATSIKSINLRAATYQNPSRLSSLLNGYVNKLANFRGASRMGQTISQSQIQSRVLEVVIPKGAVSPAQQQVINQAIQNANSRGILMKVIEIR</sequence>
<proteinExistence type="predicted"/>
<dbReference type="AlphaFoldDB" id="A0A250J4T6"/>
<evidence type="ECO:0000313" key="6">
    <source>
        <dbReference type="Proteomes" id="UP000217257"/>
    </source>
</evidence>
<feature type="domain" description="DUF4123" evidence="2">
    <location>
        <begin position="31"/>
        <end position="147"/>
    </location>
</feature>
<evidence type="ECO:0000259" key="2">
    <source>
        <dbReference type="Pfam" id="PF13503"/>
    </source>
</evidence>
<feature type="domain" description="CdiA toxin EC869-like" evidence="3">
    <location>
        <begin position="990"/>
        <end position="1094"/>
    </location>
</feature>
<dbReference type="Gene3D" id="3.40.1350.110">
    <property type="match status" value="1"/>
</dbReference>
<dbReference type="NCBIfam" id="TIGR01643">
    <property type="entry name" value="YD_repeat_2x"/>
    <property type="match status" value="5"/>
</dbReference>
<dbReference type="SUPFAM" id="SSF50969">
    <property type="entry name" value="YVTN repeat-like/Quinoprotein amine dehydrogenase"/>
    <property type="match status" value="1"/>
</dbReference>
<evidence type="ECO:0000313" key="5">
    <source>
        <dbReference type="EMBL" id="ATB38522.1"/>
    </source>
</evidence>
<feature type="domain" description="Teneurin-like YD-shell" evidence="4">
    <location>
        <begin position="297"/>
        <end position="457"/>
    </location>
</feature>
<dbReference type="GO" id="GO:0004530">
    <property type="term" value="F:deoxyribonuclease I activity"/>
    <property type="evidence" value="ECO:0007669"/>
    <property type="project" value="InterPro"/>
</dbReference>
<evidence type="ECO:0000259" key="3">
    <source>
        <dbReference type="Pfam" id="PF21111"/>
    </source>
</evidence>
<evidence type="ECO:0000259" key="4">
    <source>
        <dbReference type="Pfam" id="PF25023"/>
    </source>
</evidence>
<accession>A0A250J4T6</accession>
<dbReference type="InterPro" id="IPR056823">
    <property type="entry name" value="TEN-like_YD-shell"/>
</dbReference>
<dbReference type="RefSeq" id="WP_095986683.1">
    <property type="nucleotide sequence ID" value="NZ_CP022098.1"/>
</dbReference>
<dbReference type="InterPro" id="IPR006530">
    <property type="entry name" value="YD"/>
</dbReference>
<dbReference type="PANTHER" id="PTHR32305">
    <property type="match status" value="1"/>
</dbReference>
<dbReference type="InterPro" id="IPR022385">
    <property type="entry name" value="Rhs_assc_core"/>
</dbReference>
<dbReference type="NCBIfam" id="TIGR03696">
    <property type="entry name" value="Rhs_assc_core"/>
    <property type="match status" value="1"/>
</dbReference>
<dbReference type="InterPro" id="IPR050708">
    <property type="entry name" value="T6SS_VgrG/RHS"/>
</dbReference>
<dbReference type="Pfam" id="PF25023">
    <property type="entry name" value="TEN_YD-shell"/>
    <property type="match status" value="2"/>
</dbReference>
<dbReference type="Pfam" id="PF21111">
    <property type="entry name" value="CDI_toxin_EC869_like"/>
    <property type="match status" value="1"/>
</dbReference>